<accession>A0A652YY42</accession>
<dbReference type="AlphaFoldDB" id="A0A652YY42"/>
<proteinExistence type="predicted"/>
<dbReference type="InterPro" id="IPR009057">
    <property type="entry name" value="Homeodomain-like_sf"/>
</dbReference>
<name>A0A652YY42_NOCGL</name>
<evidence type="ECO:0000313" key="4">
    <source>
        <dbReference type="EMBL" id="TYQ08468.1"/>
    </source>
</evidence>
<keyword evidence="1" id="KW-0805">Transcription regulation</keyword>
<gene>
    <name evidence="4" type="ORF">FNL38_101840</name>
</gene>
<dbReference type="GO" id="GO:0000976">
    <property type="term" value="F:transcription cis-regulatory region binding"/>
    <property type="evidence" value="ECO:0007669"/>
    <property type="project" value="TreeGrafter"/>
</dbReference>
<dbReference type="GO" id="GO:0003700">
    <property type="term" value="F:DNA-binding transcription factor activity"/>
    <property type="evidence" value="ECO:0007669"/>
    <property type="project" value="TreeGrafter"/>
</dbReference>
<dbReference type="PANTHER" id="PTHR30055">
    <property type="entry name" value="HTH-TYPE TRANSCRIPTIONAL REGULATOR RUTR"/>
    <property type="match status" value="1"/>
</dbReference>
<evidence type="ECO:0000256" key="1">
    <source>
        <dbReference type="ARBA" id="ARBA00023015"/>
    </source>
</evidence>
<keyword evidence="2" id="KW-0238">DNA-binding</keyword>
<dbReference type="Pfam" id="PF18556">
    <property type="entry name" value="TetR_C_35"/>
    <property type="match status" value="1"/>
</dbReference>
<comment type="caution">
    <text evidence="4">The sequence shown here is derived from an EMBL/GenBank/DDBJ whole genome shotgun (WGS) entry which is preliminary data.</text>
</comment>
<dbReference type="Gene3D" id="1.10.357.10">
    <property type="entry name" value="Tetracycline Repressor, domain 2"/>
    <property type="match status" value="1"/>
</dbReference>
<organism evidence="4">
    <name type="scientific">Nocardia globerula</name>
    <dbReference type="NCBI Taxonomy" id="1818"/>
    <lineage>
        <taxon>Bacteria</taxon>
        <taxon>Bacillati</taxon>
        <taxon>Actinomycetota</taxon>
        <taxon>Actinomycetes</taxon>
        <taxon>Mycobacteriales</taxon>
        <taxon>Nocardiaceae</taxon>
        <taxon>Nocardia</taxon>
    </lineage>
</organism>
<evidence type="ECO:0000256" key="2">
    <source>
        <dbReference type="ARBA" id="ARBA00023125"/>
    </source>
</evidence>
<evidence type="ECO:0000256" key="3">
    <source>
        <dbReference type="ARBA" id="ARBA00023163"/>
    </source>
</evidence>
<keyword evidence="3" id="KW-0804">Transcription</keyword>
<reference evidence="4" key="1">
    <citation type="submission" date="2019-07" db="EMBL/GenBank/DDBJ databases">
        <title>Genomic Encyclopedia of Type Strains, Phase IV (KMG-IV): sequencing the most valuable type-strain genomes for metagenomic binning, comparative biology and taxonomic classification.</title>
        <authorList>
            <person name="Goeker M."/>
        </authorList>
    </citation>
    <scope>NUCLEOTIDE SEQUENCE</scope>
    <source>
        <strain evidence="4">DSM 44596</strain>
    </source>
</reference>
<dbReference type="InterPro" id="IPR050109">
    <property type="entry name" value="HTH-type_TetR-like_transc_reg"/>
</dbReference>
<protein>
    <submittedName>
        <fullName evidence="4">TetR family transcriptional regulator</fullName>
    </submittedName>
</protein>
<dbReference type="InterPro" id="IPR001647">
    <property type="entry name" value="HTH_TetR"/>
</dbReference>
<dbReference type="SUPFAM" id="SSF46689">
    <property type="entry name" value="Homeodomain-like"/>
    <property type="match status" value="1"/>
</dbReference>
<dbReference type="Pfam" id="PF00440">
    <property type="entry name" value="TetR_N"/>
    <property type="match status" value="1"/>
</dbReference>
<dbReference type="PRINTS" id="PR00455">
    <property type="entry name" value="HTHTETR"/>
</dbReference>
<dbReference type="EMBL" id="VNIQ01000001">
    <property type="protein sequence ID" value="TYQ08468.1"/>
    <property type="molecule type" value="Genomic_DNA"/>
</dbReference>
<dbReference type="PANTHER" id="PTHR30055:SF234">
    <property type="entry name" value="HTH-TYPE TRANSCRIPTIONAL REGULATOR BETI"/>
    <property type="match status" value="1"/>
</dbReference>
<dbReference type="InterPro" id="IPR040611">
    <property type="entry name" value="AlkX_C"/>
</dbReference>
<sequence length="206" mass="21930">MMSTPTRLPQKEASRLLLRGAVLDSMRELLTERDWSEVSLTVLAKHAGVSRQTLYNEFGSRQGLAQAYALRLADGFVDAVDDAVAANEGRSVDALMSGFGEFFASSAMDPLVRSLLTGEAKPDLLRLITTDSAVIIDRASTRLSESFQRGWIQASAADAGILARAIARLGLSYISMPPESGASVAEDLGALLGPFIDVARGARGTV</sequence>
<dbReference type="PROSITE" id="PS50977">
    <property type="entry name" value="HTH_TETR_2"/>
    <property type="match status" value="1"/>
</dbReference>